<evidence type="ECO:0000313" key="2">
    <source>
        <dbReference type="Proteomes" id="UP001597183"/>
    </source>
</evidence>
<reference evidence="2" key="1">
    <citation type="journal article" date="2019" name="Int. J. Syst. Evol. Microbiol.">
        <title>The Global Catalogue of Microorganisms (GCM) 10K type strain sequencing project: providing services to taxonomists for standard genome sequencing and annotation.</title>
        <authorList>
            <consortium name="The Broad Institute Genomics Platform"/>
            <consortium name="The Broad Institute Genome Sequencing Center for Infectious Disease"/>
            <person name="Wu L."/>
            <person name="Ma J."/>
        </authorList>
    </citation>
    <scope>NUCLEOTIDE SEQUENCE [LARGE SCALE GENOMIC DNA]</scope>
    <source>
        <strain evidence="2">CCM 7526</strain>
    </source>
</reference>
<name>A0ABW4ALQ0_9ACTN</name>
<keyword evidence="2" id="KW-1185">Reference proteome</keyword>
<evidence type="ECO:0000313" key="1">
    <source>
        <dbReference type="EMBL" id="MFD1371072.1"/>
    </source>
</evidence>
<sequence length="473" mass="52065">MPLARDHQERYCQICARRLVTLRERPPSVPAEFWDHPPIRAAAADHHMGRLIAAYRTHPAHGIPISQEIVGSWALKSQSQICRIETGPAELNLGLLRFWARLLGVPAHLLWFVDPDSHGRSNGDRHDSAARAVMAVAVPAGLERNATSAPPGTSAEEELALRQEHVATAETEVVELLAGAWLTQLNNLTGMADVISWPVLNQLAAQQIRSLEELWRRRPELEAGVAVADARWSEFMSWICANGGFPGSEGWLERAHRRAEQARDPVLEAYVVMRRSQHAVDSGDAMTAVSLSRRALKNHDLIPPKTKSLCLTRLSEGLALAGSDESLTILATAQSLADEPLRAPDDEMARHCDARYIDAARARCLYLLGEHREARARFEELLSVGQPSEVIDVGMWTAYLAECRMVDHPEQSAADGLRALDIAHRTGSTRIVKALAPVAVVLRPSRGSAVVDTFLTRYRASVMGAMPVSTPWT</sequence>
<evidence type="ECO:0008006" key="3">
    <source>
        <dbReference type="Google" id="ProtNLM"/>
    </source>
</evidence>
<gene>
    <name evidence="1" type="ORF">ACFQ5G_37555</name>
</gene>
<organism evidence="1 2">
    <name type="scientific">Actinoplanes sichuanensis</name>
    <dbReference type="NCBI Taxonomy" id="512349"/>
    <lineage>
        <taxon>Bacteria</taxon>
        <taxon>Bacillati</taxon>
        <taxon>Actinomycetota</taxon>
        <taxon>Actinomycetes</taxon>
        <taxon>Micromonosporales</taxon>
        <taxon>Micromonosporaceae</taxon>
        <taxon>Actinoplanes</taxon>
    </lineage>
</organism>
<comment type="caution">
    <text evidence="1">The sequence shown here is derived from an EMBL/GenBank/DDBJ whole genome shotgun (WGS) entry which is preliminary data.</text>
</comment>
<proteinExistence type="predicted"/>
<accession>A0ABW4ALQ0</accession>
<dbReference type="Proteomes" id="UP001597183">
    <property type="component" value="Unassembled WGS sequence"/>
</dbReference>
<dbReference type="EMBL" id="JBHTMK010000051">
    <property type="protein sequence ID" value="MFD1371072.1"/>
    <property type="molecule type" value="Genomic_DNA"/>
</dbReference>
<protein>
    <recommendedName>
        <fullName evidence="3">HTH cro/C1-type domain-containing protein</fullName>
    </recommendedName>
</protein>